<gene>
    <name evidence="5" type="ORF">G0Q06_02070</name>
</gene>
<dbReference type="SUPFAM" id="SSF51735">
    <property type="entry name" value="NAD(P)-binding Rossmann-fold domains"/>
    <property type="match status" value="1"/>
</dbReference>
<comment type="caution">
    <text evidence="5">The sequence shown here is derived from an EMBL/GenBank/DDBJ whole genome shotgun (WGS) entry which is preliminary data.</text>
</comment>
<accession>A0A6B2LYJ6</accession>
<protein>
    <submittedName>
        <fullName evidence="5">Gfo/Idh/MocA family oxidoreductase</fullName>
    </submittedName>
</protein>
<evidence type="ECO:0000259" key="3">
    <source>
        <dbReference type="Pfam" id="PF01408"/>
    </source>
</evidence>
<dbReference type="EMBL" id="JAAGNX010000001">
    <property type="protein sequence ID" value="NDV61232.1"/>
    <property type="molecule type" value="Genomic_DNA"/>
</dbReference>
<dbReference type="Pfam" id="PF22725">
    <property type="entry name" value="GFO_IDH_MocA_C3"/>
    <property type="match status" value="1"/>
</dbReference>
<comment type="similarity">
    <text evidence="1">Belongs to the Gfo/Idh/MocA family.</text>
</comment>
<dbReference type="Proteomes" id="UP000478417">
    <property type="component" value="Unassembled WGS sequence"/>
</dbReference>
<dbReference type="PANTHER" id="PTHR22604">
    <property type="entry name" value="OXIDOREDUCTASES"/>
    <property type="match status" value="1"/>
</dbReference>
<evidence type="ECO:0000256" key="1">
    <source>
        <dbReference type="ARBA" id="ARBA00010928"/>
    </source>
</evidence>
<dbReference type="RefSeq" id="WP_163961975.1">
    <property type="nucleotide sequence ID" value="NZ_JAAGNX010000001.1"/>
</dbReference>
<dbReference type="Gene3D" id="3.30.360.10">
    <property type="entry name" value="Dihydrodipicolinate Reductase, domain 2"/>
    <property type="match status" value="1"/>
</dbReference>
<keyword evidence="2" id="KW-0560">Oxidoreductase</keyword>
<dbReference type="InterPro" id="IPR055170">
    <property type="entry name" value="GFO_IDH_MocA-like_dom"/>
</dbReference>
<reference evidence="5 6" key="1">
    <citation type="submission" date="2020-02" db="EMBL/GenBank/DDBJ databases">
        <title>Albibacoteraceae fam. nov., the first described family within the subdivision 4 Verrucomicrobia.</title>
        <authorList>
            <person name="Xi F."/>
        </authorList>
    </citation>
    <scope>NUCLEOTIDE SEQUENCE [LARGE SCALE GENOMIC DNA]</scope>
    <source>
        <strain evidence="5 6">CK1056</strain>
    </source>
</reference>
<dbReference type="PANTHER" id="PTHR22604:SF105">
    <property type="entry name" value="TRANS-1,2-DIHYDROBENZENE-1,2-DIOL DEHYDROGENASE"/>
    <property type="match status" value="1"/>
</dbReference>
<dbReference type="GO" id="GO:0000166">
    <property type="term" value="F:nucleotide binding"/>
    <property type="evidence" value="ECO:0007669"/>
    <property type="project" value="InterPro"/>
</dbReference>
<dbReference type="GO" id="GO:0016491">
    <property type="term" value="F:oxidoreductase activity"/>
    <property type="evidence" value="ECO:0007669"/>
    <property type="project" value="UniProtKB-KW"/>
</dbReference>
<name>A0A6B2LYJ6_9BACT</name>
<organism evidence="5 6">
    <name type="scientific">Oceanipulchritudo coccoides</name>
    <dbReference type="NCBI Taxonomy" id="2706888"/>
    <lineage>
        <taxon>Bacteria</taxon>
        <taxon>Pseudomonadati</taxon>
        <taxon>Verrucomicrobiota</taxon>
        <taxon>Opitutia</taxon>
        <taxon>Puniceicoccales</taxon>
        <taxon>Oceanipulchritudinaceae</taxon>
        <taxon>Oceanipulchritudo</taxon>
    </lineage>
</organism>
<evidence type="ECO:0000313" key="5">
    <source>
        <dbReference type="EMBL" id="NDV61232.1"/>
    </source>
</evidence>
<dbReference type="InterPro" id="IPR050984">
    <property type="entry name" value="Gfo/Idh/MocA_domain"/>
</dbReference>
<evidence type="ECO:0000259" key="4">
    <source>
        <dbReference type="Pfam" id="PF22725"/>
    </source>
</evidence>
<proteinExistence type="inferred from homology"/>
<keyword evidence="6" id="KW-1185">Reference proteome</keyword>
<sequence>MMKQLRWGILGTGAIAEAFAFGLEASETGKLVAVGSRTMESAQKFAKPRGVDACHGSYEDLLADKSVEIVYIANPHPFHAEWAIKAALAGKHVLCEKPLAMTTGQGSTMIEAARANHVYLSEAFMYRFHPQIAKLVELIRDEVIGEIRMIQAHFGFNVGDGFNPQNRLFNKELGGGSIMDVGCYAVSAVRLVAGAAIGKPFDNPASIVGSGHVGETGVDEWAAAILQFHSGITAQVSAASRVGLGDLLEVQGSRGKISLPNPFAYNRTRSDTGKIVVKTHDSEIIYEIPASSTSFTLEADGVARAITSSRQEPDPPAMTWADSMGNLAVLEEWRRQVGVAYKEDEQ</sequence>
<dbReference type="InterPro" id="IPR000683">
    <property type="entry name" value="Gfo/Idh/MocA-like_OxRdtase_N"/>
</dbReference>
<feature type="domain" description="GFO/IDH/MocA-like oxidoreductase" evidence="4">
    <location>
        <begin position="133"/>
        <end position="257"/>
    </location>
</feature>
<dbReference type="SUPFAM" id="SSF55347">
    <property type="entry name" value="Glyceraldehyde-3-phosphate dehydrogenase-like, C-terminal domain"/>
    <property type="match status" value="1"/>
</dbReference>
<evidence type="ECO:0000313" key="6">
    <source>
        <dbReference type="Proteomes" id="UP000478417"/>
    </source>
</evidence>
<dbReference type="Pfam" id="PF01408">
    <property type="entry name" value="GFO_IDH_MocA"/>
    <property type="match status" value="1"/>
</dbReference>
<evidence type="ECO:0000256" key="2">
    <source>
        <dbReference type="ARBA" id="ARBA00023002"/>
    </source>
</evidence>
<dbReference type="Gene3D" id="3.40.50.720">
    <property type="entry name" value="NAD(P)-binding Rossmann-like Domain"/>
    <property type="match status" value="1"/>
</dbReference>
<dbReference type="InterPro" id="IPR036291">
    <property type="entry name" value="NAD(P)-bd_dom_sf"/>
</dbReference>
<feature type="domain" description="Gfo/Idh/MocA-like oxidoreductase N-terminal" evidence="3">
    <location>
        <begin position="5"/>
        <end position="122"/>
    </location>
</feature>
<dbReference type="AlphaFoldDB" id="A0A6B2LYJ6"/>